<evidence type="ECO:0000256" key="2">
    <source>
        <dbReference type="ARBA" id="ARBA00022638"/>
    </source>
</evidence>
<dbReference type="PANTHER" id="PTHR38107:SF3">
    <property type="entry name" value="LYSOZYME RRRD-RELATED"/>
    <property type="match status" value="1"/>
</dbReference>
<comment type="caution">
    <text evidence="5">The sequence shown here is derived from an EMBL/GenBank/DDBJ whole genome shotgun (WGS) entry which is preliminary data.</text>
</comment>
<proteinExistence type="inferred from homology"/>
<keyword evidence="6" id="KW-1185">Reference proteome</keyword>
<name>A0A5C5U0S2_9GAMM</name>
<dbReference type="EMBL" id="VOHK01000005">
    <property type="protein sequence ID" value="TWT19070.1"/>
    <property type="molecule type" value="Genomic_DNA"/>
</dbReference>
<feature type="region of interest" description="Disordered" evidence="4">
    <location>
        <begin position="382"/>
        <end position="404"/>
    </location>
</feature>
<dbReference type="GO" id="GO:0016998">
    <property type="term" value="P:cell wall macromolecule catabolic process"/>
    <property type="evidence" value="ECO:0007669"/>
    <property type="project" value="InterPro"/>
</dbReference>
<dbReference type="GO" id="GO:0009253">
    <property type="term" value="P:peptidoglycan catabolic process"/>
    <property type="evidence" value="ECO:0007669"/>
    <property type="project" value="InterPro"/>
</dbReference>
<organism evidence="5 6">
    <name type="scientific">Luteimonas marina</name>
    <dbReference type="NCBI Taxonomy" id="488485"/>
    <lineage>
        <taxon>Bacteria</taxon>
        <taxon>Pseudomonadati</taxon>
        <taxon>Pseudomonadota</taxon>
        <taxon>Gammaproteobacteria</taxon>
        <taxon>Lysobacterales</taxon>
        <taxon>Lysobacteraceae</taxon>
        <taxon>Luteimonas</taxon>
    </lineage>
</organism>
<dbReference type="InterPro" id="IPR023347">
    <property type="entry name" value="Lysozyme_dom_sf"/>
</dbReference>
<dbReference type="InterPro" id="IPR023346">
    <property type="entry name" value="Lysozyme-like_dom_sf"/>
</dbReference>
<evidence type="ECO:0000256" key="3">
    <source>
        <dbReference type="RuleBase" id="RU003788"/>
    </source>
</evidence>
<sequence length="404" mass="45288">MDSRELEQAEYDSKLRTVIVGTEGLHPQAQDVGDGRATIGWGYTLNRDNNVDIWARSGIELTPDQRATLARVDREPARGKTRIGLTFDRTLTEAEADSLFRASVEEYEGPATSAGMPLSDERVALVSVTYNRGVGALRNHPLIDAIRDGNRAEAWYQLRYNCWGSREDMEAGLRKRRFAESEVFGLYDDRTNVPVEEAAEVYAMYRVNRLEIDRVERGFGVTIDGTEARPNRIAQANRDYPDIVAEYGAVRTISDSLEPARSVLIEHLRGQYPAHADEFTEARFNDGEIDLERFPVRRGREKGRGELAPPAPAGHMDSTREERQGVLQAHTGPFADPHLNRLHAALVAGDAASADRIMREFAQSPRGLAFLERGEQLLAQQQAVEREPQERLSNRDQHDAPARA</sequence>
<evidence type="ECO:0000313" key="5">
    <source>
        <dbReference type="EMBL" id="TWT19070.1"/>
    </source>
</evidence>
<comment type="catalytic activity">
    <reaction evidence="3">
        <text>Hydrolysis of (1-&gt;4)-beta-linkages between N-acetylmuramic acid and N-acetyl-D-glucosamine residues in a peptidoglycan and between N-acetyl-D-glucosamine residues in chitodextrins.</text>
        <dbReference type="EC" id="3.2.1.17"/>
    </reaction>
</comment>
<dbReference type="Gene3D" id="1.10.530.40">
    <property type="match status" value="1"/>
</dbReference>
<feature type="compositionally biased region" description="Basic and acidic residues" evidence="4">
    <location>
        <begin position="384"/>
        <end position="404"/>
    </location>
</feature>
<dbReference type="GO" id="GO:0042742">
    <property type="term" value="P:defense response to bacterium"/>
    <property type="evidence" value="ECO:0007669"/>
    <property type="project" value="UniProtKB-KW"/>
</dbReference>
<dbReference type="GO" id="GO:0031640">
    <property type="term" value="P:killing of cells of another organism"/>
    <property type="evidence" value="ECO:0007669"/>
    <property type="project" value="UniProtKB-KW"/>
</dbReference>
<accession>A0A5C5U0S2</accession>
<dbReference type="InterPro" id="IPR051018">
    <property type="entry name" value="Bacteriophage_GH24"/>
</dbReference>
<dbReference type="RefSeq" id="WP_146388185.1">
    <property type="nucleotide sequence ID" value="NZ_VOHK01000005.1"/>
</dbReference>
<evidence type="ECO:0000256" key="4">
    <source>
        <dbReference type="SAM" id="MobiDB-lite"/>
    </source>
</evidence>
<reference evidence="5 6" key="1">
    <citation type="journal article" date="2008" name="Int. J. Syst. Evol. Microbiol.">
        <title>Luteimonas marina sp. nov., isolated from seawater.</title>
        <authorList>
            <person name="Baik K.S."/>
            <person name="Park S.C."/>
            <person name="Kim M.S."/>
            <person name="Kim E.M."/>
            <person name="Park C."/>
            <person name="Chun J."/>
            <person name="Seong C.N."/>
        </authorList>
    </citation>
    <scope>NUCLEOTIDE SEQUENCE [LARGE SCALE GENOMIC DNA]</scope>
    <source>
        <strain evidence="5 6">FR1330</strain>
    </source>
</reference>
<dbReference type="SUPFAM" id="SSF53955">
    <property type="entry name" value="Lysozyme-like"/>
    <property type="match status" value="1"/>
</dbReference>
<gene>
    <name evidence="5" type="ORF">FQY83_11910</name>
</gene>
<dbReference type="AlphaFoldDB" id="A0A5C5U0S2"/>
<dbReference type="InterPro" id="IPR002196">
    <property type="entry name" value="Glyco_hydro_24"/>
</dbReference>
<dbReference type="OrthoDB" id="5992725at2"/>
<feature type="region of interest" description="Disordered" evidence="4">
    <location>
        <begin position="298"/>
        <end position="320"/>
    </location>
</feature>
<evidence type="ECO:0000256" key="1">
    <source>
        <dbReference type="ARBA" id="ARBA00022529"/>
    </source>
</evidence>
<dbReference type="GO" id="GO:0003796">
    <property type="term" value="F:lysozyme activity"/>
    <property type="evidence" value="ECO:0007669"/>
    <property type="project" value="UniProtKB-EC"/>
</dbReference>
<protein>
    <recommendedName>
        <fullName evidence="3">Lysozyme</fullName>
        <ecNumber evidence="3">3.2.1.17</ecNumber>
    </recommendedName>
</protein>
<keyword evidence="3" id="KW-0326">Glycosidase</keyword>
<keyword evidence="2 3" id="KW-0081">Bacteriolytic enzyme</keyword>
<evidence type="ECO:0000313" key="6">
    <source>
        <dbReference type="Proteomes" id="UP000319980"/>
    </source>
</evidence>
<comment type="similarity">
    <text evidence="3">Belongs to the glycosyl hydrolase 24 family.</text>
</comment>
<dbReference type="Proteomes" id="UP000319980">
    <property type="component" value="Unassembled WGS sequence"/>
</dbReference>
<keyword evidence="3" id="KW-0378">Hydrolase</keyword>
<keyword evidence="1 3" id="KW-0929">Antimicrobial</keyword>
<dbReference type="PANTHER" id="PTHR38107">
    <property type="match status" value="1"/>
</dbReference>
<dbReference type="EC" id="3.2.1.17" evidence="3"/>
<dbReference type="Pfam" id="PF00959">
    <property type="entry name" value="Phage_lysozyme"/>
    <property type="match status" value="1"/>
</dbReference>